<dbReference type="SUPFAM" id="SSF55347">
    <property type="entry name" value="Glyceraldehyde-3-phosphate dehydrogenase-like, C-terminal domain"/>
    <property type="match status" value="1"/>
</dbReference>
<name>A0ABW1EDE5_9BACT</name>
<dbReference type="Pfam" id="PF22725">
    <property type="entry name" value="GFO_IDH_MocA_C3"/>
    <property type="match status" value="1"/>
</dbReference>
<feature type="domain" description="GFO/IDH/MocA-like oxidoreductase" evidence="3">
    <location>
        <begin position="187"/>
        <end position="321"/>
    </location>
</feature>
<keyword evidence="5" id="KW-1185">Reference proteome</keyword>
<gene>
    <name evidence="4" type="ORF">ACFPT7_08495</name>
</gene>
<dbReference type="Gene3D" id="3.30.360.10">
    <property type="entry name" value="Dihydrodipicolinate Reductase, domain 2"/>
    <property type="match status" value="1"/>
</dbReference>
<protein>
    <submittedName>
        <fullName evidence="4">Gfo/Idh/MocA family protein</fullName>
    </submittedName>
</protein>
<dbReference type="SUPFAM" id="SSF51735">
    <property type="entry name" value="NAD(P)-binding Rossmann-fold domains"/>
    <property type="match status" value="1"/>
</dbReference>
<evidence type="ECO:0000313" key="4">
    <source>
        <dbReference type="EMBL" id="MFC5862327.1"/>
    </source>
</evidence>
<evidence type="ECO:0000313" key="5">
    <source>
        <dbReference type="Proteomes" id="UP001596091"/>
    </source>
</evidence>
<dbReference type="InterPro" id="IPR000683">
    <property type="entry name" value="Gfo/Idh/MocA-like_OxRdtase_N"/>
</dbReference>
<dbReference type="InterPro" id="IPR050463">
    <property type="entry name" value="Gfo/Idh/MocA_oxidrdct_glycsds"/>
</dbReference>
<reference evidence="5" key="1">
    <citation type="journal article" date="2019" name="Int. J. Syst. Evol. Microbiol.">
        <title>The Global Catalogue of Microorganisms (GCM) 10K type strain sequencing project: providing services to taxonomists for standard genome sequencing and annotation.</title>
        <authorList>
            <consortium name="The Broad Institute Genomics Platform"/>
            <consortium name="The Broad Institute Genome Sequencing Center for Infectious Disease"/>
            <person name="Wu L."/>
            <person name="Ma J."/>
        </authorList>
    </citation>
    <scope>NUCLEOTIDE SEQUENCE [LARGE SCALE GENOMIC DNA]</scope>
    <source>
        <strain evidence="5">JCM 4087</strain>
    </source>
</reference>
<dbReference type="Pfam" id="PF01408">
    <property type="entry name" value="GFO_IDH_MocA"/>
    <property type="match status" value="1"/>
</dbReference>
<comment type="caution">
    <text evidence="4">The sequence shown here is derived from an EMBL/GenBank/DDBJ whole genome shotgun (WGS) entry which is preliminary data.</text>
</comment>
<dbReference type="RefSeq" id="WP_263338798.1">
    <property type="nucleotide sequence ID" value="NZ_JAGSYH010000004.1"/>
</dbReference>
<dbReference type="InterPro" id="IPR055170">
    <property type="entry name" value="GFO_IDH_MocA-like_dom"/>
</dbReference>
<dbReference type="EMBL" id="JBHSPH010000002">
    <property type="protein sequence ID" value="MFC5862327.1"/>
    <property type="molecule type" value="Genomic_DNA"/>
</dbReference>
<dbReference type="PANTHER" id="PTHR43818:SF11">
    <property type="entry name" value="BCDNA.GH03377"/>
    <property type="match status" value="1"/>
</dbReference>
<evidence type="ECO:0000259" key="3">
    <source>
        <dbReference type="Pfam" id="PF22725"/>
    </source>
</evidence>
<accession>A0ABW1EDE5</accession>
<dbReference type="InterPro" id="IPR006311">
    <property type="entry name" value="TAT_signal"/>
</dbReference>
<evidence type="ECO:0000256" key="1">
    <source>
        <dbReference type="ARBA" id="ARBA00023002"/>
    </source>
</evidence>
<organism evidence="4 5">
    <name type="scientific">Acidicapsa dinghuensis</name>
    <dbReference type="NCBI Taxonomy" id="2218256"/>
    <lineage>
        <taxon>Bacteria</taxon>
        <taxon>Pseudomonadati</taxon>
        <taxon>Acidobacteriota</taxon>
        <taxon>Terriglobia</taxon>
        <taxon>Terriglobales</taxon>
        <taxon>Acidobacteriaceae</taxon>
        <taxon>Acidicapsa</taxon>
    </lineage>
</organism>
<evidence type="ECO:0000259" key="2">
    <source>
        <dbReference type="Pfam" id="PF01408"/>
    </source>
</evidence>
<dbReference type="PANTHER" id="PTHR43818">
    <property type="entry name" value="BCDNA.GH03377"/>
    <property type="match status" value="1"/>
</dbReference>
<feature type="domain" description="Gfo/Idh/MocA-like oxidoreductase N-terminal" evidence="2">
    <location>
        <begin position="81"/>
        <end position="174"/>
    </location>
</feature>
<proteinExistence type="predicted"/>
<dbReference type="Gene3D" id="3.40.50.720">
    <property type="entry name" value="NAD(P)-binding Rossmann-like Domain"/>
    <property type="match status" value="1"/>
</dbReference>
<keyword evidence="1" id="KW-0560">Oxidoreductase</keyword>
<dbReference type="Proteomes" id="UP001596091">
    <property type="component" value="Unassembled WGS sequence"/>
</dbReference>
<dbReference type="PROSITE" id="PS51318">
    <property type="entry name" value="TAT"/>
    <property type="match status" value="1"/>
</dbReference>
<sequence>MHTNGLSRRIFLRTVGATGLLSALPEGSFSSHPAHSGTTCEVASPDPAEDAVPKYSIKFAVCGMSHDHIYGMVGAIQRGGGILIAAYGEEPEKLATFIKRFPGVKIVRSEDEILNDASIQLVLSSTIASHRAPLGIRVMRHGKDYLSDKPGITTLEQLAEVRKTIAETNRIYGIMYSERFEVRAAVKAGELIQSGAIGRVIQTINIAPHQIYQHQGDAGGGGSRPDWFWNPDLYGGILCDIGSHQVDQFLYYTGSTDAEVVASQIANVAHPEHPRFQDFGDMMLRGNRGVGYVRLDWFTPDGLGTWGDGRLFVLGTEGYIEVRKYTNVAVSKTGNNLFIVDKHQARYIDCNNVTLPFGPQFVSDIVNRTHTAQDQAQCLLAAELAIKAQRNAAMVHLST</sequence>
<dbReference type="InterPro" id="IPR036291">
    <property type="entry name" value="NAD(P)-bd_dom_sf"/>
</dbReference>